<dbReference type="AlphaFoldDB" id="A0A8X7BKZ0"/>
<dbReference type="Proteomes" id="UP000887159">
    <property type="component" value="Unassembled WGS sequence"/>
</dbReference>
<keyword evidence="2" id="KW-1185">Reference proteome</keyword>
<comment type="caution">
    <text evidence="1">The sequence shown here is derived from an EMBL/GenBank/DDBJ whole genome shotgun (WGS) entry which is preliminary data.</text>
</comment>
<reference evidence="1" key="1">
    <citation type="submission" date="2020-08" db="EMBL/GenBank/DDBJ databases">
        <title>Multicomponent nature underlies the extraordinary mechanical properties of spider dragline silk.</title>
        <authorList>
            <person name="Kono N."/>
            <person name="Nakamura H."/>
            <person name="Mori M."/>
            <person name="Yoshida Y."/>
            <person name="Ohtoshi R."/>
            <person name="Malay A.D."/>
            <person name="Moran D.A.P."/>
            <person name="Tomita M."/>
            <person name="Numata K."/>
            <person name="Arakawa K."/>
        </authorList>
    </citation>
    <scope>NUCLEOTIDE SEQUENCE</scope>
</reference>
<accession>A0A8X7BKZ0</accession>
<name>A0A8X7BKZ0_TRICX</name>
<organism evidence="1 2">
    <name type="scientific">Trichonephila clavipes</name>
    <name type="common">Golden silk orbweaver</name>
    <name type="synonym">Nephila clavipes</name>
    <dbReference type="NCBI Taxonomy" id="2585209"/>
    <lineage>
        <taxon>Eukaryota</taxon>
        <taxon>Metazoa</taxon>
        <taxon>Ecdysozoa</taxon>
        <taxon>Arthropoda</taxon>
        <taxon>Chelicerata</taxon>
        <taxon>Arachnida</taxon>
        <taxon>Araneae</taxon>
        <taxon>Araneomorphae</taxon>
        <taxon>Entelegynae</taxon>
        <taxon>Araneoidea</taxon>
        <taxon>Nephilidae</taxon>
        <taxon>Trichonephila</taxon>
    </lineage>
</organism>
<gene>
    <name evidence="1" type="ORF">TNCV_4983021</name>
</gene>
<protein>
    <submittedName>
        <fullName evidence="1">Uncharacterized protein</fullName>
    </submittedName>
</protein>
<evidence type="ECO:0000313" key="1">
    <source>
        <dbReference type="EMBL" id="GFY34099.1"/>
    </source>
</evidence>
<proteinExistence type="predicted"/>
<sequence length="98" mass="11306">MGRFHSVWSRLRRWKFDPSFFGVAPKHGSSRIQLCANGLKLFYGQYLAPGRDATITNMLVNFDYFCDFVDIFDDGLPVRGASLTSKIHERNRQNQNCT</sequence>
<evidence type="ECO:0000313" key="2">
    <source>
        <dbReference type="Proteomes" id="UP000887159"/>
    </source>
</evidence>
<dbReference type="EMBL" id="BMAU01021421">
    <property type="protein sequence ID" value="GFY34099.1"/>
    <property type="molecule type" value="Genomic_DNA"/>
</dbReference>